<feature type="transmembrane region" description="Helical" evidence="1">
    <location>
        <begin position="131"/>
        <end position="149"/>
    </location>
</feature>
<feature type="transmembrane region" description="Helical" evidence="1">
    <location>
        <begin position="102"/>
        <end position="125"/>
    </location>
</feature>
<feature type="transmembrane region" description="Helical" evidence="1">
    <location>
        <begin position="68"/>
        <end position="90"/>
    </location>
</feature>
<keyword evidence="1" id="KW-1133">Transmembrane helix</keyword>
<proteinExistence type="predicted"/>
<keyword evidence="3" id="KW-1185">Reference proteome</keyword>
<gene>
    <name evidence="2" type="primary">148</name>
    <name evidence="2" type="ORF">SEA_SKOG_147</name>
</gene>
<evidence type="ECO:0000313" key="3">
    <source>
        <dbReference type="Proteomes" id="UP000503093"/>
    </source>
</evidence>
<dbReference type="KEGG" id="vg:64766629"/>
<sequence length="165" mass="18236">MHEPSEIGVAMEKLKGIVRRGLHHTRIVTSGSYPLYRLMVMGAVVASLIQIVTVTVPPSLRSLGLHAAYDWFFLFLQLGGAITILIALYMENEEEPEPDHAHLSLTLEVVGLWLLGTALAVYLFGVIINNAGPPTVVVTWFGVAFLIYIGKRMREVRAAIKELRA</sequence>
<keyword evidence="1" id="KW-0472">Membrane</keyword>
<keyword evidence="1" id="KW-0812">Transmembrane</keyword>
<organism evidence="2 3">
    <name type="scientific">Gordonia phage Skog</name>
    <dbReference type="NCBI Taxonomy" id="2704033"/>
    <lineage>
        <taxon>Viruses</taxon>
        <taxon>Duplodnaviria</taxon>
        <taxon>Heunggongvirae</taxon>
        <taxon>Uroviricota</taxon>
        <taxon>Caudoviricetes</taxon>
        <taxon>Skogvirus</taxon>
        <taxon>Skogvirus Skog</taxon>
    </lineage>
</organism>
<dbReference type="EMBL" id="MN908687">
    <property type="protein sequence ID" value="QIG58299.1"/>
    <property type="molecule type" value="Genomic_DNA"/>
</dbReference>
<evidence type="ECO:0000256" key="1">
    <source>
        <dbReference type="SAM" id="Phobius"/>
    </source>
</evidence>
<reference evidence="2 3" key="1">
    <citation type="submission" date="2020-01" db="EMBL/GenBank/DDBJ databases">
        <authorList>
            <person name="Alvaro L.E."/>
            <person name="Baker K.N."/>
            <person name="Baxter I.S."/>
            <person name="Brown M.R."/>
            <person name="Driscoll K.D."/>
            <person name="Elrubaie J.M."/>
            <person name="Feith S.L."/>
            <person name="Indihar D.F."/>
            <person name="Knoch V.T."/>
            <person name="Koirtyohann K.M."/>
            <person name="Kratz M.A."/>
            <person name="Lear A.H."/>
            <person name="Lindblom K.E."/>
            <person name="Marcus E.R."/>
            <person name="Murphy M.E."/>
            <person name="Sensor R."/>
            <person name="Sherman S.J."/>
            <person name="Swift V.R."/>
            <person name="White K.E."/>
            <person name="Wills S.J."/>
            <person name="Gatt S.M."/>
            <person name="Lohbauer S.A."/>
            <person name="Power T.R."/>
            <person name="Rosales K.A."/>
            <person name="Sisson B.M."/>
            <person name="Isern S."/>
            <person name="Michael S.F."/>
            <person name="Sunnen C.N."/>
            <person name="Garlena R.A."/>
            <person name="Russell D.A."/>
            <person name="Pope W.H."/>
            <person name="Jacobs-Sera D."/>
            <person name="Hatfull G.F."/>
        </authorList>
    </citation>
    <scope>NUCLEOTIDE SEQUENCE [LARGE SCALE GENOMIC DNA]</scope>
</reference>
<feature type="transmembrane region" description="Helical" evidence="1">
    <location>
        <begin position="35"/>
        <end position="56"/>
    </location>
</feature>
<dbReference type="RefSeq" id="YP_010059397.1">
    <property type="nucleotide sequence ID" value="NC_054725.1"/>
</dbReference>
<accession>A0A6G6XJK9</accession>
<protein>
    <submittedName>
        <fullName evidence="2">Uncharacterized protein</fullName>
    </submittedName>
</protein>
<dbReference type="Proteomes" id="UP000503093">
    <property type="component" value="Segment"/>
</dbReference>
<name>A0A6G6XJK9_9CAUD</name>
<dbReference type="GeneID" id="64766629"/>
<evidence type="ECO:0000313" key="2">
    <source>
        <dbReference type="EMBL" id="QIG58299.1"/>
    </source>
</evidence>